<gene>
    <name evidence="2" type="ORF">ACERK3_17330</name>
</gene>
<feature type="domain" description="Insertion element IS402-like" evidence="1">
    <location>
        <begin position="2"/>
        <end position="63"/>
    </location>
</feature>
<reference evidence="2 3" key="1">
    <citation type="submission" date="2024-08" db="EMBL/GenBank/DDBJ databases">
        <title>Whole-genome sequencing of halo(alkali)philic microorganisms from hypersaline lakes.</title>
        <authorList>
            <person name="Sorokin D.Y."/>
            <person name="Merkel A.Y."/>
            <person name="Messina E."/>
            <person name="Yakimov M."/>
        </authorList>
    </citation>
    <scope>NUCLEOTIDE SEQUENCE [LARGE SCALE GENOMIC DNA]</scope>
    <source>
        <strain evidence="2 3">AB-hyl4</strain>
    </source>
</reference>
<protein>
    <submittedName>
        <fullName evidence="2">Transposase</fullName>
    </submittedName>
</protein>
<dbReference type="EMBL" id="JBGUBD010000014">
    <property type="protein sequence ID" value="MFA9480042.1"/>
    <property type="molecule type" value="Genomic_DNA"/>
</dbReference>
<accession>A0ABV4UAW5</accession>
<dbReference type="Pfam" id="PF13340">
    <property type="entry name" value="DUF4096"/>
    <property type="match status" value="1"/>
</dbReference>
<comment type="caution">
    <text evidence="2">The sequence shown here is derived from an EMBL/GenBank/DDBJ whole genome shotgun (WGS) entry which is preliminary data.</text>
</comment>
<name>A0ABV4UAW5_9BACT</name>
<evidence type="ECO:0000313" key="3">
    <source>
        <dbReference type="Proteomes" id="UP001575105"/>
    </source>
</evidence>
<dbReference type="InterPro" id="IPR025161">
    <property type="entry name" value="IS402-like_dom"/>
</dbReference>
<dbReference type="PANTHER" id="PTHR46637:SF1">
    <property type="entry name" value="BLL5188 PROTEIN"/>
    <property type="match status" value="1"/>
</dbReference>
<dbReference type="PANTHER" id="PTHR46637">
    <property type="entry name" value="TIS1421-TRANSPOSASE PROTEIN A"/>
    <property type="match status" value="1"/>
</dbReference>
<dbReference type="Proteomes" id="UP001575105">
    <property type="component" value="Unassembled WGS sequence"/>
</dbReference>
<sequence length="124" mass="13906">MADLFSAHAKPRDGRPRDRRQVALRVHWILNTGLPWRDLPTRFYAWATACGLFDKWNAYGILAVLLQHMQCEVEIDGKLWCIDATAARAHNCASGGGNKGTRTSRRTTHWTEAAAADHHNPCAL</sequence>
<organism evidence="2 3">
    <name type="scientific">Natronomicrosphaera hydrolytica</name>
    <dbReference type="NCBI Taxonomy" id="3242702"/>
    <lineage>
        <taxon>Bacteria</taxon>
        <taxon>Pseudomonadati</taxon>
        <taxon>Planctomycetota</taxon>
        <taxon>Phycisphaerae</taxon>
        <taxon>Phycisphaerales</taxon>
        <taxon>Phycisphaeraceae</taxon>
        <taxon>Natronomicrosphaera</taxon>
    </lineage>
</organism>
<proteinExistence type="predicted"/>
<evidence type="ECO:0000313" key="2">
    <source>
        <dbReference type="EMBL" id="MFA9480042.1"/>
    </source>
</evidence>
<evidence type="ECO:0000259" key="1">
    <source>
        <dbReference type="Pfam" id="PF13340"/>
    </source>
</evidence>
<dbReference type="InterPro" id="IPR052909">
    <property type="entry name" value="Transposase_6_like"/>
</dbReference>
<dbReference type="RefSeq" id="WP_425346965.1">
    <property type="nucleotide sequence ID" value="NZ_JBGUBD010000014.1"/>
</dbReference>
<keyword evidence="3" id="KW-1185">Reference proteome</keyword>